<reference evidence="2" key="1">
    <citation type="journal article" date="2023" name="Mol. Phylogenet. Evol.">
        <title>Genome-scale phylogeny and comparative genomics of the fungal order Sordariales.</title>
        <authorList>
            <person name="Hensen N."/>
            <person name="Bonometti L."/>
            <person name="Westerberg I."/>
            <person name="Brannstrom I.O."/>
            <person name="Guillou S."/>
            <person name="Cros-Aarteil S."/>
            <person name="Calhoun S."/>
            <person name="Haridas S."/>
            <person name="Kuo A."/>
            <person name="Mondo S."/>
            <person name="Pangilinan J."/>
            <person name="Riley R."/>
            <person name="LaButti K."/>
            <person name="Andreopoulos B."/>
            <person name="Lipzen A."/>
            <person name="Chen C."/>
            <person name="Yan M."/>
            <person name="Daum C."/>
            <person name="Ng V."/>
            <person name="Clum A."/>
            <person name="Steindorff A."/>
            <person name="Ohm R.A."/>
            <person name="Martin F."/>
            <person name="Silar P."/>
            <person name="Natvig D.O."/>
            <person name="Lalanne C."/>
            <person name="Gautier V."/>
            <person name="Ament-Velasquez S.L."/>
            <person name="Kruys A."/>
            <person name="Hutchinson M.I."/>
            <person name="Powell A.J."/>
            <person name="Barry K."/>
            <person name="Miller A.N."/>
            <person name="Grigoriev I.V."/>
            <person name="Debuchy R."/>
            <person name="Gladieux P."/>
            <person name="Hiltunen Thoren M."/>
            <person name="Johannesson H."/>
        </authorList>
    </citation>
    <scope>NUCLEOTIDE SEQUENCE</scope>
    <source>
        <strain evidence="2">CBS 990.96</strain>
    </source>
</reference>
<name>A0AAN7H839_9PEZI</name>
<feature type="region of interest" description="Disordered" evidence="1">
    <location>
        <begin position="74"/>
        <end position="93"/>
    </location>
</feature>
<organism evidence="2 3">
    <name type="scientific">Podospora fimiseda</name>
    <dbReference type="NCBI Taxonomy" id="252190"/>
    <lineage>
        <taxon>Eukaryota</taxon>
        <taxon>Fungi</taxon>
        <taxon>Dikarya</taxon>
        <taxon>Ascomycota</taxon>
        <taxon>Pezizomycotina</taxon>
        <taxon>Sordariomycetes</taxon>
        <taxon>Sordariomycetidae</taxon>
        <taxon>Sordariales</taxon>
        <taxon>Podosporaceae</taxon>
        <taxon>Podospora</taxon>
    </lineage>
</organism>
<dbReference type="AlphaFoldDB" id="A0AAN7H839"/>
<sequence>MSFFKSLFCHKDSTPPAPIPSLSDEIIPLSTPWKGNLPCVHGPNDGCKNHNPSHSEIHFDSSLFLDNETLKPVQPKPVAHHHHSTSSDSSSPQKIEILSNLPRDLPASGVLSCLPKIHKSLPYTLSFYHLSSFSSIGSCQSKTGSNPLINWTATPLVKSDSLYIRFTLSFTLQTDLGGWTPSTPHARSIVKNGLIGSGYRDFKPCLHTHIKFTSHKGEGKDHVRYAGVNYTIRDSEGQGRSVEWRSEVDGNEGGEKGGCGKCETDFKVICRFEDEESGRVGVEVKVWKGLGEGSHPGEGEWLGLTRREPGEEMGKRKGEVGGVERIFEEK</sequence>
<gene>
    <name evidence="2" type="ORF">QBC38DRAFT_380851</name>
</gene>
<evidence type="ECO:0000313" key="2">
    <source>
        <dbReference type="EMBL" id="KAK4231635.1"/>
    </source>
</evidence>
<keyword evidence="3" id="KW-1185">Reference proteome</keyword>
<accession>A0AAN7H839</accession>
<evidence type="ECO:0000313" key="3">
    <source>
        <dbReference type="Proteomes" id="UP001301958"/>
    </source>
</evidence>
<comment type="caution">
    <text evidence="2">The sequence shown here is derived from an EMBL/GenBank/DDBJ whole genome shotgun (WGS) entry which is preliminary data.</text>
</comment>
<dbReference type="EMBL" id="MU865291">
    <property type="protein sequence ID" value="KAK4231635.1"/>
    <property type="molecule type" value="Genomic_DNA"/>
</dbReference>
<proteinExistence type="predicted"/>
<evidence type="ECO:0000256" key="1">
    <source>
        <dbReference type="SAM" id="MobiDB-lite"/>
    </source>
</evidence>
<feature type="compositionally biased region" description="Basic and acidic residues" evidence="1">
    <location>
        <begin position="305"/>
        <end position="319"/>
    </location>
</feature>
<dbReference type="Proteomes" id="UP001301958">
    <property type="component" value="Unassembled WGS sequence"/>
</dbReference>
<feature type="region of interest" description="Disordered" evidence="1">
    <location>
        <begin position="294"/>
        <end position="330"/>
    </location>
</feature>
<protein>
    <submittedName>
        <fullName evidence="2">Uncharacterized protein</fullName>
    </submittedName>
</protein>
<reference evidence="2" key="2">
    <citation type="submission" date="2023-05" db="EMBL/GenBank/DDBJ databases">
        <authorList>
            <consortium name="Lawrence Berkeley National Laboratory"/>
            <person name="Steindorff A."/>
            <person name="Hensen N."/>
            <person name="Bonometti L."/>
            <person name="Westerberg I."/>
            <person name="Brannstrom I.O."/>
            <person name="Guillou S."/>
            <person name="Cros-Aarteil S."/>
            <person name="Calhoun S."/>
            <person name="Haridas S."/>
            <person name="Kuo A."/>
            <person name="Mondo S."/>
            <person name="Pangilinan J."/>
            <person name="Riley R."/>
            <person name="Labutti K."/>
            <person name="Andreopoulos B."/>
            <person name="Lipzen A."/>
            <person name="Chen C."/>
            <person name="Yanf M."/>
            <person name="Daum C."/>
            <person name="Ng V."/>
            <person name="Clum A."/>
            <person name="Ohm R."/>
            <person name="Martin F."/>
            <person name="Silar P."/>
            <person name="Natvig D."/>
            <person name="Lalanne C."/>
            <person name="Gautier V."/>
            <person name="Ament-Velasquez S.L."/>
            <person name="Kruys A."/>
            <person name="Hutchinson M.I."/>
            <person name="Powell A.J."/>
            <person name="Barry K."/>
            <person name="Miller A.N."/>
            <person name="Grigoriev I.V."/>
            <person name="Debuchy R."/>
            <person name="Gladieux P."/>
            <person name="Thoren M.H."/>
            <person name="Johannesson H."/>
        </authorList>
    </citation>
    <scope>NUCLEOTIDE SEQUENCE</scope>
    <source>
        <strain evidence="2">CBS 990.96</strain>
    </source>
</reference>